<reference evidence="1 2" key="1">
    <citation type="journal article" date="2018" name="Front. Plant Sci.">
        <title>Red Clover (Trifolium pratense) and Zigzag Clover (T. medium) - A Picture of Genomic Similarities and Differences.</title>
        <authorList>
            <person name="Dluhosova J."/>
            <person name="Istvanek J."/>
            <person name="Nedelnik J."/>
            <person name="Repkova J."/>
        </authorList>
    </citation>
    <scope>NUCLEOTIDE SEQUENCE [LARGE SCALE GENOMIC DNA]</scope>
    <source>
        <strain evidence="2">cv. 10/8</strain>
        <tissue evidence="1">Leaf</tissue>
    </source>
</reference>
<evidence type="ECO:0000313" key="1">
    <source>
        <dbReference type="EMBL" id="MCI96492.1"/>
    </source>
</evidence>
<sequence>ISRYVHKEFLYKLLIAFSKPQNSSLQSSLLNQLQDISILFSLFAQLSLKCQSSMEHKVPSVCKSQ</sequence>
<dbReference type="AlphaFoldDB" id="A0A392W9S5"/>
<evidence type="ECO:0000313" key="2">
    <source>
        <dbReference type="Proteomes" id="UP000265520"/>
    </source>
</evidence>
<name>A0A392W9S5_9FABA</name>
<keyword evidence="2" id="KW-1185">Reference proteome</keyword>
<feature type="non-terminal residue" evidence="1">
    <location>
        <position position="1"/>
    </location>
</feature>
<comment type="caution">
    <text evidence="1">The sequence shown here is derived from an EMBL/GenBank/DDBJ whole genome shotgun (WGS) entry which is preliminary data.</text>
</comment>
<dbReference type="EMBL" id="LXQA011416235">
    <property type="protein sequence ID" value="MCI96492.1"/>
    <property type="molecule type" value="Genomic_DNA"/>
</dbReference>
<protein>
    <submittedName>
        <fullName evidence="1">Uncharacterized protein</fullName>
    </submittedName>
</protein>
<dbReference type="Proteomes" id="UP000265520">
    <property type="component" value="Unassembled WGS sequence"/>
</dbReference>
<proteinExistence type="predicted"/>
<organism evidence="1 2">
    <name type="scientific">Trifolium medium</name>
    <dbReference type="NCBI Taxonomy" id="97028"/>
    <lineage>
        <taxon>Eukaryota</taxon>
        <taxon>Viridiplantae</taxon>
        <taxon>Streptophyta</taxon>
        <taxon>Embryophyta</taxon>
        <taxon>Tracheophyta</taxon>
        <taxon>Spermatophyta</taxon>
        <taxon>Magnoliopsida</taxon>
        <taxon>eudicotyledons</taxon>
        <taxon>Gunneridae</taxon>
        <taxon>Pentapetalae</taxon>
        <taxon>rosids</taxon>
        <taxon>fabids</taxon>
        <taxon>Fabales</taxon>
        <taxon>Fabaceae</taxon>
        <taxon>Papilionoideae</taxon>
        <taxon>50 kb inversion clade</taxon>
        <taxon>NPAAA clade</taxon>
        <taxon>Hologalegina</taxon>
        <taxon>IRL clade</taxon>
        <taxon>Trifolieae</taxon>
        <taxon>Trifolium</taxon>
    </lineage>
</organism>
<accession>A0A392W9S5</accession>